<dbReference type="Pfam" id="PF00639">
    <property type="entry name" value="Rotamase"/>
    <property type="match status" value="1"/>
</dbReference>
<dbReference type="SUPFAM" id="SSF54534">
    <property type="entry name" value="FKBP-like"/>
    <property type="match status" value="1"/>
</dbReference>
<dbReference type="AlphaFoldDB" id="A0A9D9IBG6"/>
<reference evidence="5" key="1">
    <citation type="submission" date="2020-10" db="EMBL/GenBank/DDBJ databases">
        <authorList>
            <person name="Gilroy R."/>
        </authorList>
    </citation>
    <scope>NUCLEOTIDE SEQUENCE</scope>
    <source>
        <strain evidence="5">14700</strain>
    </source>
</reference>
<evidence type="ECO:0000313" key="5">
    <source>
        <dbReference type="EMBL" id="MBO8469176.1"/>
    </source>
</evidence>
<dbReference type="PANTHER" id="PTHR47245:SF2">
    <property type="entry name" value="PEPTIDYL-PROLYL CIS-TRANS ISOMERASE HP_0175-RELATED"/>
    <property type="match status" value="1"/>
</dbReference>
<dbReference type="PROSITE" id="PS50198">
    <property type="entry name" value="PPIC_PPIASE_2"/>
    <property type="match status" value="1"/>
</dbReference>
<dbReference type="Pfam" id="PF13623">
    <property type="entry name" value="SurA_N_2"/>
    <property type="match status" value="1"/>
</dbReference>
<evidence type="ECO:0000256" key="1">
    <source>
        <dbReference type="PROSITE-ProRule" id="PRU00278"/>
    </source>
</evidence>
<dbReference type="Gene3D" id="3.10.50.40">
    <property type="match status" value="1"/>
</dbReference>
<feature type="transmembrane region" description="Helical" evidence="3">
    <location>
        <begin position="31"/>
        <end position="50"/>
    </location>
</feature>
<keyword evidence="3" id="KW-0812">Transmembrane</keyword>
<dbReference type="InterPro" id="IPR000297">
    <property type="entry name" value="PPIase_PpiC"/>
</dbReference>
<dbReference type="InterPro" id="IPR050245">
    <property type="entry name" value="PrsA_foldase"/>
</dbReference>
<dbReference type="PANTHER" id="PTHR47245">
    <property type="entry name" value="PEPTIDYLPROLYL ISOMERASE"/>
    <property type="match status" value="1"/>
</dbReference>
<dbReference type="InterPro" id="IPR027304">
    <property type="entry name" value="Trigger_fact/SurA_dom_sf"/>
</dbReference>
<dbReference type="GO" id="GO:0003755">
    <property type="term" value="F:peptidyl-prolyl cis-trans isomerase activity"/>
    <property type="evidence" value="ECO:0007669"/>
    <property type="project" value="UniProtKB-KW"/>
</dbReference>
<reference evidence="5" key="2">
    <citation type="journal article" date="2021" name="PeerJ">
        <title>Extensive microbial diversity within the chicken gut microbiome revealed by metagenomics and culture.</title>
        <authorList>
            <person name="Gilroy R."/>
            <person name="Ravi A."/>
            <person name="Getino M."/>
            <person name="Pursley I."/>
            <person name="Horton D.L."/>
            <person name="Alikhan N.F."/>
            <person name="Baker D."/>
            <person name="Gharbi K."/>
            <person name="Hall N."/>
            <person name="Watson M."/>
            <person name="Adriaenssens E.M."/>
            <person name="Foster-Nyarko E."/>
            <person name="Jarju S."/>
            <person name="Secka A."/>
            <person name="Antonio M."/>
            <person name="Oren A."/>
            <person name="Chaudhuri R.R."/>
            <person name="La Ragione R."/>
            <person name="Hildebrand F."/>
            <person name="Pallen M.J."/>
        </authorList>
    </citation>
    <scope>NUCLEOTIDE SEQUENCE</scope>
    <source>
        <strain evidence="5">14700</strain>
    </source>
</reference>
<dbReference type="SUPFAM" id="SSF109998">
    <property type="entry name" value="Triger factor/SurA peptide-binding domain-like"/>
    <property type="match status" value="1"/>
</dbReference>
<comment type="caution">
    <text evidence="5">The sequence shown here is derived from an EMBL/GenBank/DDBJ whole genome shotgun (WGS) entry which is preliminary data.</text>
</comment>
<dbReference type="InterPro" id="IPR046357">
    <property type="entry name" value="PPIase_dom_sf"/>
</dbReference>
<evidence type="ECO:0000313" key="6">
    <source>
        <dbReference type="Proteomes" id="UP000810292"/>
    </source>
</evidence>
<feature type="region of interest" description="Disordered" evidence="2">
    <location>
        <begin position="1"/>
        <end position="25"/>
    </location>
</feature>
<keyword evidence="3" id="KW-1133">Transmembrane helix</keyword>
<protein>
    <submittedName>
        <fullName evidence="5">SurA N-terminal domain-containing protein</fullName>
    </submittedName>
</protein>
<dbReference type="Proteomes" id="UP000810292">
    <property type="component" value="Unassembled WGS sequence"/>
</dbReference>
<feature type="domain" description="PpiC" evidence="4">
    <location>
        <begin position="241"/>
        <end position="328"/>
    </location>
</feature>
<sequence length="509" mass="55021">MPSDNDAKGVTFPSGKEKKEKEKKEKKHGRSIGWIIGVVVLILISVTFVLPTTVFSTNNGQKIVFGSYNGEEIAFIPSYDNYFYNQLSALAQSYGLTQQNAMQVYSQAFYSTVLKTALSQMAETAGITATDRTISDALISSGAFNDENGRFDRSLYDNASAMQIEAMRNNLRDTLPAQTVLSDMLSIKTSDAENEFVSALNDTYRSFDYILVDYNAYPDADAAAYAVTDPAPFMTMDLSVITVATETAANDISAALASGDTTFEEAVSANSTDAYKSDNGNMGAVLYHNLESMLMNSEDAAAVFSTAQGEYAAPVQGYSGWMIFRADSASREADTTDEAVLADIKRYISINDAETMNAYLETASETAYANAQSDFEKAAEALGTEVIHVGASAYNPSSSSFIIGLNANDGRGMLASAAVADEAFHEELFTAEDGTVLAPHMVGSSYVIARPVASDETNELLASYMDSFYTSYAPELAAQDLQTTVFASENFENNFFTVFLNDIMNIGNN</sequence>
<keyword evidence="1" id="KW-0697">Rotamase</keyword>
<evidence type="ECO:0000256" key="3">
    <source>
        <dbReference type="SAM" id="Phobius"/>
    </source>
</evidence>
<keyword evidence="3" id="KW-0472">Membrane</keyword>
<evidence type="ECO:0000256" key="2">
    <source>
        <dbReference type="SAM" id="MobiDB-lite"/>
    </source>
</evidence>
<accession>A0A9D9IBG6</accession>
<evidence type="ECO:0000259" key="4">
    <source>
        <dbReference type="PROSITE" id="PS50198"/>
    </source>
</evidence>
<organism evidence="5 6">
    <name type="scientific">Candidatus Ornithospirochaeta stercoravium</name>
    <dbReference type="NCBI Taxonomy" id="2840897"/>
    <lineage>
        <taxon>Bacteria</taxon>
        <taxon>Pseudomonadati</taxon>
        <taxon>Spirochaetota</taxon>
        <taxon>Spirochaetia</taxon>
        <taxon>Spirochaetales</taxon>
        <taxon>Spirochaetaceae</taxon>
        <taxon>Spirochaetaceae incertae sedis</taxon>
        <taxon>Candidatus Ornithospirochaeta</taxon>
    </lineage>
</organism>
<name>A0A9D9IBG6_9SPIO</name>
<proteinExistence type="predicted"/>
<gene>
    <name evidence="5" type="ORF">IAA72_05275</name>
</gene>
<dbReference type="EMBL" id="JADIMF010000081">
    <property type="protein sequence ID" value="MBO8469176.1"/>
    <property type="molecule type" value="Genomic_DNA"/>
</dbReference>
<keyword evidence="1" id="KW-0413">Isomerase</keyword>